<protein>
    <submittedName>
        <fullName evidence="1">Uncharacterized protein</fullName>
    </submittedName>
</protein>
<proteinExistence type="predicted"/>
<gene>
    <name evidence="1" type="ORF">CCUR1050_LOCUS17372</name>
</gene>
<dbReference type="EMBL" id="HBEZ01031359">
    <property type="protein sequence ID" value="CAD8639688.1"/>
    <property type="molecule type" value="Transcribed_RNA"/>
</dbReference>
<sequence length="171" mass="19672">MSVRELNSPYDRRVTYDGRSSFDGRVSYDGRHSPIPFSNHRVAQTPQYLNTNSVVSVPASFSGAKNVHDCIRESQMEISRLSQRLQMLDASVPLNLSEFEQARNEEFRKIWVDEETRVKKISAESRSRVDDVRNRMLNGLERIDAANQEMLAVMQDMILMDNEILSLASKF</sequence>
<organism evidence="1">
    <name type="scientific">Cryptomonas curvata</name>
    <dbReference type="NCBI Taxonomy" id="233186"/>
    <lineage>
        <taxon>Eukaryota</taxon>
        <taxon>Cryptophyceae</taxon>
        <taxon>Cryptomonadales</taxon>
        <taxon>Cryptomonadaceae</taxon>
        <taxon>Cryptomonas</taxon>
    </lineage>
</organism>
<evidence type="ECO:0000313" key="1">
    <source>
        <dbReference type="EMBL" id="CAD8639688.1"/>
    </source>
</evidence>
<name>A0A7S0MF68_9CRYP</name>
<reference evidence="1" key="1">
    <citation type="submission" date="2021-01" db="EMBL/GenBank/DDBJ databases">
        <authorList>
            <person name="Corre E."/>
            <person name="Pelletier E."/>
            <person name="Niang G."/>
            <person name="Scheremetjew M."/>
            <person name="Finn R."/>
            <person name="Kale V."/>
            <person name="Holt S."/>
            <person name="Cochrane G."/>
            <person name="Meng A."/>
            <person name="Brown T."/>
            <person name="Cohen L."/>
        </authorList>
    </citation>
    <scope>NUCLEOTIDE SEQUENCE</scope>
    <source>
        <strain evidence="1">CCAP979/52</strain>
    </source>
</reference>
<accession>A0A7S0MF68</accession>
<dbReference type="AlphaFoldDB" id="A0A7S0MF68"/>